<feature type="domain" description="Glycosyl hydrolase family 13 catalytic" evidence="1">
    <location>
        <begin position="23"/>
        <end position="494"/>
    </location>
</feature>
<dbReference type="PANTHER" id="PTHR10357:SF205">
    <property type="entry name" value="O-GLYCOSYL HYDROLASE FAMILY 13"/>
    <property type="match status" value="1"/>
</dbReference>
<dbReference type="SMART" id="SM00642">
    <property type="entry name" value="Aamy"/>
    <property type="match status" value="1"/>
</dbReference>
<comment type="caution">
    <text evidence="2">The sequence shown here is derived from an EMBL/GenBank/DDBJ whole genome shotgun (WGS) entry which is preliminary data.</text>
</comment>
<evidence type="ECO:0000313" key="3">
    <source>
        <dbReference type="Proteomes" id="UP000535589"/>
    </source>
</evidence>
<dbReference type="AlphaFoldDB" id="A0A7X8YFZ8"/>
<evidence type="ECO:0000259" key="1">
    <source>
        <dbReference type="SMART" id="SM00642"/>
    </source>
</evidence>
<sequence length="620" mass="70122">MTERLRRIQIGGPTMNNKKIVYQVFTRLFGNTNTHNVAWGTIEENGVGKFSDFTDTALNSIKALGITHIWYTGVPHHALVGDYQDVGITCDHPAVVKGRAGSPYAVKDYYNVNPDLAQSPAERLEEFKALIDRSHKAGLKVVIDIVPNHVARNYHGLTNPLGVEDFGASDDTSLTYHKDNNFYYLVDQAFELPTYPEHSLPLGGRPSSMSDVPYVEKPARWSGNGARKAKPEFDDWYETVKINYGVRPDGTKDFPSLPNDFEQWDQMARYRFWQENSVPDSWRKFRHIAEYWLMLGVDGFRYDMAELVPVEFWSYLNTAIKHLDNEAFLMAEVYQPALYRDYIQLGGMDCLYDKVDLYDTLKGVIQGKQSSDAIANVQAQLADIDASMLRFLDNHDEQRLASPQFAGDANFGKPAMLLCTALGRGPALVYFGQEVGEPGEGDMGFGRQSRTSIYDYCGVPAHQRWMNGGQFDGGQSSDNERQLRAFYQRLLNLTLTESAFDGDYVDLHVENRQRGGNYDERMFAFARSDDSQHLLIFSHFSDKDKPMVTLHINQMWVDKWQLQPGEYWLRDRLAVENSSANCARLSVTKQAATLFVPAPAFAASVFDVSLALSEVTRAAN</sequence>
<dbReference type="GO" id="GO:0004556">
    <property type="term" value="F:alpha-amylase activity"/>
    <property type="evidence" value="ECO:0007669"/>
    <property type="project" value="TreeGrafter"/>
</dbReference>
<dbReference type="CDD" id="cd11349">
    <property type="entry name" value="AmyAc_3"/>
    <property type="match status" value="1"/>
</dbReference>
<dbReference type="InterPro" id="IPR006047">
    <property type="entry name" value="GH13_cat_dom"/>
</dbReference>
<gene>
    <name evidence="2" type="ORF">HGP28_02845</name>
</gene>
<dbReference type="Pfam" id="PF00128">
    <property type="entry name" value="Alpha-amylase"/>
    <property type="match status" value="2"/>
</dbReference>
<evidence type="ECO:0000313" key="2">
    <source>
        <dbReference type="EMBL" id="NLS11827.1"/>
    </source>
</evidence>
<dbReference type="PANTHER" id="PTHR10357">
    <property type="entry name" value="ALPHA-AMYLASE FAMILY MEMBER"/>
    <property type="match status" value="1"/>
</dbReference>
<proteinExistence type="predicted"/>
<dbReference type="SUPFAM" id="SSF51445">
    <property type="entry name" value="(Trans)glycosidases"/>
    <property type="match status" value="1"/>
</dbReference>
<protein>
    <submittedName>
        <fullName evidence="2">Alpha-amylase</fullName>
    </submittedName>
</protein>
<dbReference type="GO" id="GO:0009313">
    <property type="term" value="P:oligosaccharide catabolic process"/>
    <property type="evidence" value="ECO:0007669"/>
    <property type="project" value="TreeGrafter"/>
</dbReference>
<organism evidence="2 3">
    <name type="scientific">Vibrio agarilyticus</name>
    <dbReference type="NCBI Taxonomy" id="2726741"/>
    <lineage>
        <taxon>Bacteria</taxon>
        <taxon>Pseudomonadati</taxon>
        <taxon>Pseudomonadota</taxon>
        <taxon>Gammaproteobacteria</taxon>
        <taxon>Vibrionales</taxon>
        <taxon>Vibrionaceae</taxon>
        <taxon>Vibrio</taxon>
    </lineage>
</organism>
<dbReference type="InterPro" id="IPR017853">
    <property type="entry name" value="GH"/>
</dbReference>
<dbReference type="Proteomes" id="UP000535589">
    <property type="component" value="Unassembled WGS sequence"/>
</dbReference>
<name>A0A7X8YFZ8_9VIBR</name>
<dbReference type="Gene3D" id="3.20.20.80">
    <property type="entry name" value="Glycosidases"/>
    <property type="match status" value="2"/>
</dbReference>
<accession>A0A7X8YFZ8</accession>
<dbReference type="EMBL" id="JABAIK010000002">
    <property type="protein sequence ID" value="NLS11827.1"/>
    <property type="molecule type" value="Genomic_DNA"/>
</dbReference>
<keyword evidence="3" id="KW-1185">Reference proteome</keyword>
<reference evidence="2 3" key="1">
    <citation type="submission" date="2020-04" db="EMBL/GenBank/DDBJ databases">
        <title>Vibrio sp. SM6, a novel species isolated from seawater.</title>
        <authorList>
            <person name="Wang X."/>
        </authorList>
    </citation>
    <scope>NUCLEOTIDE SEQUENCE [LARGE SCALE GENOMIC DNA]</scope>
    <source>
        <strain evidence="2 3">SM6</strain>
    </source>
</reference>